<dbReference type="UniPathway" id="UPA00610">
    <property type="reaction ID" value="UER00666"/>
</dbReference>
<proteinExistence type="inferred from homology"/>
<comment type="function">
    <text evidence="5">Involved in nucleotide metabolism via production of dUMP, the immediate precursor of thymidine nucleotides, and decreases the intracellular concentration of dUTP so that uracil cannot be incorporated into DNA.</text>
</comment>
<feature type="compositionally biased region" description="Basic and acidic residues" evidence="6">
    <location>
        <begin position="1"/>
        <end position="30"/>
    </location>
</feature>
<dbReference type="Gene3D" id="2.70.40.10">
    <property type="match status" value="1"/>
</dbReference>
<feature type="domain" description="dUTPase-like" evidence="7">
    <location>
        <begin position="222"/>
        <end position="357"/>
    </location>
</feature>
<keyword evidence="3 5" id="KW-0378">Hydrolase</keyword>
<feature type="compositionally biased region" description="Basic and acidic residues" evidence="6">
    <location>
        <begin position="170"/>
        <end position="179"/>
    </location>
</feature>
<evidence type="ECO:0000256" key="5">
    <source>
        <dbReference type="RuleBase" id="RU367024"/>
    </source>
</evidence>
<dbReference type="GO" id="GO:0046081">
    <property type="term" value="P:dUTP catabolic process"/>
    <property type="evidence" value="ECO:0007669"/>
    <property type="project" value="UniProtKB-UniRule"/>
</dbReference>
<evidence type="ECO:0000256" key="1">
    <source>
        <dbReference type="ARBA" id="ARBA00005142"/>
    </source>
</evidence>
<dbReference type="SUPFAM" id="SSF51283">
    <property type="entry name" value="dUTPase-like"/>
    <property type="match status" value="1"/>
</dbReference>
<evidence type="ECO:0000256" key="4">
    <source>
        <dbReference type="ARBA" id="ARBA00023080"/>
    </source>
</evidence>
<sequence length="384" mass="41868">MAPITEKEYEKGLEVMDTAEKRSRQYKDARNLVNEYEDQESGKKSKKAVTSASESEEDSDTSTSSEDCSEDDADSTTSEEEEEEVKRRTPKKAKRSNGGGPIVKEALFSIKKDEKKEAPVKKNETRKRTEKRKGKEEKVASVKPKREKAEKEKASTKKAAKSPRIKSVKPKREAADGEEKARAIVEVKNFAPPGEGVEAEKAINSDVLSFNGRKAGFPAGILPRQHMDGAAGYDLLSTQSACIPPGGMMKIETNLVVGVPEGYMGLIKGRSGAALRYMVDVMAGVVDHGYTGTLGILLLNLGNRPYQVDKYDRVAQLVVVKLWGGLLAYGEESPSLPKIVPNQRGEKRGDKGFGSTGGYTSVDINIFEPQSGQPSCSKTAYVPQ</sequence>
<dbReference type="GO" id="GO:0006226">
    <property type="term" value="P:dUMP biosynthetic process"/>
    <property type="evidence" value="ECO:0007669"/>
    <property type="project" value="UniProtKB-UniRule"/>
</dbReference>
<dbReference type="GO" id="GO:0004170">
    <property type="term" value="F:dUTP diphosphatase activity"/>
    <property type="evidence" value="ECO:0007669"/>
    <property type="project" value="UniProtKB-UniRule"/>
</dbReference>
<dbReference type="InterPro" id="IPR008181">
    <property type="entry name" value="dUTPase"/>
</dbReference>
<feature type="region of interest" description="Disordered" evidence="6">
    <location>
        <begin position="337"/>
        <end position="357"/>
    </location>
</feature>
<dbReference type="Proteomes" id="UP000198287">
    <property type="component" value="Unassembled WGS sequence"/>
</dbReference>
<comment type="cofactor">
    <cofactor evidence="5">
        <name>Mg(2+)</name>
        <dbReference type="ChEBI" id="CHEBI:18420"/>
    </cofactor>
</comment>
<dbReference type="InterPro" id="IPR036157">
    <property type="entry name" value="dUTPase-like_sf"/>
</dbReference>
<keyword evidence="5" id="KW-0479">Metal-binding</keyword>
<feature type="compositionally biased region" description="Basic and acidic residues" evidence="6">
    <location>
        <begin position="110"/>
        <end position="140"/>
    </location>
</feature>
<organism evidence="8 9">
    <name type="scientific">Folsomia candida</name>
    <name type="common">Springtail</name>
    <dbReference type="NCBI Taxonomy" id="158441"/>
    <lineage>
        <taxon>Eukaryota</taxon>
        <taxon>Metazoa</taxon>
        <taxon>Ecdysozoa</taxon>
        <taxon>Arthropoda</taxon>
        <taxon>Hexapoda</taxon>
        <taxon>Collembola</taxon>
        <taxon>Entomobryomorpha</taxon>
        <taxon>Isotomoidea</taxon>
        <taxon>Isotomidae</taxon>
        <taxon>Proisotominae</taxon>
        <taxon>Folsomia</taxon>
    </lineage>
</organism>
<dbReference type="OrthoDB" id="10261072at2759"/>
<evidence type="ECO:0000313" key="9">
    <source>
        <dbReference type="Proteomes" id="UP000198287"/>
    </source>
</evidence>
<protein>
    <recommendedName>
        <fullName evidence="5">Deoxyuridine 5'-triphosphate nucleotidohydrolase</fullName>
        <shortName evidence="5">dUTPase</shortName>
        <ecNumber evidence="5">3.6.1.23</ecNumber>
    </recommendedName>
    <alternativeName>
        <fullName evidence="5">dUTP pyrophosphatase</fullName>
    </alternativeName>
</protein>
<dbReference type="InterPro" id="IPR029054">
    <property type="entry name" value="dUTPase-like"/>
</dbReference>
<keyword evidence="9" id="KW-1185">Reference proteome</keyword>
<evidence type="ECO:0000256" key="2">
    <source>
        <dbReference type="ARBA" id="ARBA00006581"/>
    </source>
</evidence>
<reference evidence="8 9" key="1">
    <citation type="submission" date="2015-12" db="EMBL/GenBank/DDBJ databases">
        <title>The genome of Folsomia candida.</title>
        <authorList>
            <person name="Faddeeva A."/>
            <person name="Derks M.F."/>
            <person name="Anvar Y."/>
            <person name="Smit S."/>
            <person name="Van Straalen N."/>
            <person name="Roelofs D."/>
        </authorList>
    </citation>
    <scope>NUCLEOTIDE SEQUENCE [LARGE SCALE GENOMIC DNA]</scope>
    <source>
        <strain evidence="8 9">VU population</strain>
        <tissue evidence="8">Whole body</tissue>
    </source>
</reference>
<comment type="catalytic activity">
    <reaction evidence="5">
        <text>dUTP + H2O = dUMP + diphosphate + H(+)</text>
        <dbReference type="Rhea" id="RHEA:10248"/>
        <dbReference type="ChEBI" id="CHEBI:15377"/>
        <dbReference type="ChEBI" id="CHEBI:15378"/>
        <dbReference type="ChEBI" id="CHEBI:33019"/>
        <dbReference type="ChEBI" id="CHEBI:61555"/>
        <dbReference type="ChEBI" id="CHEBI:246422"/>
        <dbReference type="EC" id="3.6.1.23"/>
    </reaction>
</comment>
<dbReference type="GO" id="GO:0000287">
    <property type="term" value="F:magnesium ion binding"/>
    <property type="evidence" value="ECO:0007669"/>
    <property type="project" value="UniProtKB-UniRule"/>
</dbReference>
<gene>
    <name evidence="8" type="ORF">Fcan01_16838</name>
</gene>
<evidence type="ECO:0000256" key="3">
    <source>
        <dbReference type="ARBA" id="ARBA00022801"/>
    </source>
</evidence>
<feature type="compositionally biased region" description="Basic residues" evidence="6">
    <location>
        <begin position="156"/>
        <end position="169"/>
    </location>
</feature>
<evidence type="ECO:0000259" key="7">
    <source>
        <dbReference type="Pfam" id="PF00692"/>
    </source>
</evidence>
<feature type="compositionally biased region" description="Acidic residues" evidence="6">
    <location>
        <begin position="67"/>
        <end position="83"/>
    </location>
</feature>
<dbReference type="STRING" id="158441.A0A226DT45"/>
<evidence type="ECO:0000256" key="6">
    <source>
        <dbReference type="SAM" id="MobiDB-lite"/>
    </source>
</evidence>
<dbReference type="EC" id="3.6.1.23" evidence="5"/>
<comment type="similarity">
    <text evidence="2 5">Belongs to the dUTPase family.</text>
</comment>
<dbReference type="AlphaFoldDB" id="A0A226DT45"/>
<feature type="region of interest" description="Disordered" evidence="6">
    <location>
        <begin position="1"/>
        <end position="179"/>
    </location>
</feature>
<keyword evidence="5" id="KW-0460">Magnesium</keyword>
<keyword evidence="4 5" id="KW-0546">Nucleotide metabolism</keyword>
<evidence type="ECO:0000313" key="8">
    <source>
        <dbReference type="EMBL" id="OXA47867.1"/>
    </source>
</evidence>
<dbReference type="CDD" id="cd07557">
    <property type="entry name" value="trimeric_dUTPase"/>
    <property type="match status" value="1"/>
</dbReference>
<dbReference type="Pfam" id="PF00692">
    <property type="entry name" value="dUTPase"/>
    <property type="match status" value="1"/>
</dbReference>
<dbReference type="NCBIfam" id="TIGR00576">
    <property type="entry name" value="dut"/>
    <property type="match status" value="1"/>
</dbReference>
<comment type="caution">
    <text evidence="8">The sequence shown here is derived from an EMBL/GenBank/DDBJ whole genome shotgun (WGS) entry which is preliminary data.</text>
</comment>
<dbReference type="PANTHER" id="PTHR11241:SF0">
    <property type="entry name" value="DEOXYURIDINE 5'-TRIPHOSPHATE NUCLEOTIDOHYDROLASE"/>
    <property type="match status" value="1"/>
</dbReference>
<dbReference type="PANTHER" id="PTHR11241">
    <property type="entry name" value="DEOXYURIDINE 5'-TRIPHOSPHATE NUCLEOTIDOHYDROLASE"/>
    <property type="match status" value="1"/>
</dbReference>
<dbReference type="EMBL" id="LNIX01000012">
    <property type="protein sequence ID" value="OXA47867.1"/>
    <property type="molecule type" value="Genomic_DNA"/>
</dbReference>
<dbReference type="InterPro" id="IPR033704">
    <property type="entry name" value="dUTPase_trimeric"/>
</dbReference>
<comment type="pathway">
    <text evidence="1 5">Pyrimidine metabolism; dUMP biosynthesis; dUMP from dCTP (dUTP route): step 2/2.</text>
</comment>
<name>A0A226DT45_FOLCA</name>
<accession>A0A226DT45</accession>